<dbReference type="EMBL" id="JAYMGO010000001">
    <property type="protein sequence ID" value="KAL1281480.1"/>
    <property type="molecule type" value="Genomic_DNA"/>
</dbReference>
<organism evidence="4 5">
    <name type="scientific">Cirrhinus molitorella</name>
    <name type="common">mud carp</name>
    <dbReference type="NCBI Taxonomy" id="172907"/>
    <lineage>
        <taxon>Eukaryota</taxon>
        <taxon>Metazoa</taxon>
        <taxon>Chordata</taxon>
        <taxon>Craniata</taxon>
        <taxon>Vertebrata</taxon>
        <taxon>Euteleostomi</taxon>
        <taxon>Actinopterygii</taxon>
        <taxon>Neopterygii</taxon>
        <taxon>Teleostei</taxon>
        <taxon>Ostariophysi</taxon>
        <taxon>Cypriniformes</taxon>
        <taxon>Cyprinidae</taxon>
        <taxon>Labeoninae</taxon>
        <taxon>Labeonini</taxon>
        <taxon>Cirrhinus</taxon>
    </lineage>
</organism>
<sequence>MSSDERVGAVPPPSDEDSKIINSLVEKSQDAKNQAYCPYSQFRVGAAVLTSDGTIFSGCNVENASYPAGLCAERTAISKAVSNGYTSFKAIAIEVYYI</sequence>
<evidence type="ECO:0000259" key="3">
    <source>
        <dbReference type="PROSITE" id="PS51747"/>
    </source>
</evidence>
<name>A0ABR3NX77_9TELE</name>
<comment type="similarity">
    <text evidence="2">Belongs to the cytidine and deoxycytidylate deaminase family.</text>
</comment>
<comment type="cofactor">
    <cofactor evidence="1">
        <name>Zn(2+)</name>
        <dbReference type="ChEBI" id="CHEBI:29105"/>
    </cofactor>
</comment>
<dbReference type="SUPFAM" id="SSF53927">
    <property type="entry name" value="Cytidine deaminase-like"/>
    <property type="match status" value="1"/>
</dbReference>
<dbReference type="NCBIfam" id="NF004064">
    <property type="entry name" value="PRK05578.1"/>
    <property type="match status" value="1"/>
</dbReference>
<dbReference type="InterPro" id="IPR016193">
    <property type="entry name" value="Cytidine_deaminase-like"/>
</dbReference>
<dbReference type="PANTHER" id="PTHR11644:SF24">
    <property type="entry name" value="CYTIDINE DEAMINASE"/>
    <property type="match status" value="1"/>
</dbReference>
<dbReference type="Gene3D" id="3.40.140.10">
    <property type="entry name" value="Cytidine Deaminase, domain 2"/>
    <property type="match status" value="1"/>
</dbReference>
<dbReference type="InterPro" id="IPR002125">
    <property type="entry name" value="CMP_dCMP_dom"/>
</dbReference>
<evidence type="ECO:0000256" key="1">
    <source>
        <dbReference type="ARBA" id="ARBA00001947"/>
    </source>
</evidence>
<dbReference type="InterPro" id="IPR050202">
    <property type="entry name" value="Cyt/Deoxycyt_deaminase"/>
</dbReference>
<dbReference type="Pfam" id="PF00383">
    <property type="entry name" value="dCMP_cyt_deam_1"/>
    <property type="match status" value="1"/>
</dbReference>
<evidence type="ECO:0000256" key="2">
    <source>
        <dbReference type="ARBA" id="ARBA00006576"/>
    </source>
</evidence>
<dbReference type="Proteomes" id="UP001558613">
    <property type="component" value="Unassembled WGS sequence"/>
</dbReference>
<dbReference type="CDD" id="cd01283">
    <property type="entry name" value="cytidine_deaminase"/>
    <property type="match status" value="1"/>
</dbReference>
<comment type="caution">
    <text evidence="4">The sequence shown here is derived from an EMBL/GenBank/DDBJ whole genome shotgun (WGS) entry which is preliminary data.</text>
</comment>
<keyword evidence="5" id="KW-1185">Reference proteome</keyword>
<dbReference type="PROSITE" id="PS51747">
    <property type="entry name" value="CYT_DCMP_DEAMINASES_2"/>
    <property type="match status" value="1"/>
</dbReference>
<gene>
    <name evidence="4" type="ORF">QQF64_000283</name>
</gene>
<evidence type="ECO:0000313" key="5">
    <source>
        <dbReference type="Proteomes" id="UP001558613"/>
    </source>
</evidence>
<accession>A0ABR3NX77</accession>
<dbReference type="PANTHER" id="PTHR11644">
    <property type="entry name" value="CYTIDINE DEAMINASE"/>
    <property type="match status" value="1"/>
</dbReference>
<proteinExistence type="inferred from homology"/>
<evidence type="ECO:0000313" key="4">
    <source>
        <dbReference type="EMBL" id="KAL1281480.1"/>
    </source>
</evidence>
<feature type="domain" description="CMP/dCMP-type deaminase" evidence="3">
    <location>
        <begin position="19"/>
        <end position="98"/>
    </location>
</feature>
<reference evidence="4 5" key="1">
    <citation type="submission" date="2023-09" db="EMBL/GenBank/DDBJ databases">
        <authorList>
            <person name="Wang M."/>
        </authorList>
    </citation>
    <scope>NUCLEOTIDE SEQUENCE [LARGE SCALE GENOMIC DNA]</scope>
    <source>
        <strain evidence="4">GT-2023</strain>
        <tissue evidence="4">Liver</tissue>
    </source>
</reference>
<protein>
    <recommendedName>
        <fullName evidence="3">CMP/dCMP-type deaminase domain-containing protein</fullName>
    </recommendedName>
</protein>